<proteinExistence type="inferred from homology"/>
<reference evidence="15 16" key="1">
    <citation type="journal article" date="2024" name="Appl. Environ. Microbiol.">
        <title>Pontiella agarivorans sp. nov., a novel marine anaerobic bacterium capable of degrading macroalgal polysaccharides and fixing nitrogen.</title>
        <authorList>
            <person name="Liu N."/>
            <person name="Kivenson V."/>
            <person name="Peng X."/>
            <person name="Cui Z."/>
            <person name="Lankiewicz T.S."/>
            <person name="Gosselin K.M."/>
            <person name="English C.J."/>
            <person name="Blair E.M."/>
            <person name="O'Malley M.A."/>
            <person name="Valentine D.L."/>
        </authorList>
    </citation>
    <scope>NUCLEOTIDE SEQUENCE [LARGE SCALE GENOMIC DNA]</scope>
    <source>
        <strain evidence="15 16">NLcol2</strain>
    </source>
</reference>
<keyword evidence="3 14" id="KW-1003">Cell membrane</keyword>
<dbReference type="RefSeq" id="WP_322610257.1">
    <property type="nucleotide sequence ID" value="NZ_JARVCO010000012.1"/>
</dbReference>
<dbReference type="PANTHER" id="PTHR30335">
    <property type="entry name" value="INTEGRAL MEMBRANE PROTEIN OF SOXR-REDUCING COMPLEX"/>
    <property type="match status" value="1"/>
</dbReference>
<evidence type="ECO:0000256" key="7">
    <source>
        <dbReference type="ARBA" id="ARBA00022989"/>
    </source>
</evidence>
<sequence length="201" mass="21586">MDLISLAVESIFIQNILLASFLGMCSFLACSKKVDTAIGLGFAVIFVLTITVPANWAIYTFLLKPGALAWAGLPDLDLSFLNFICFIATIASMVQLVEMILDKFFPALYHALGIFLPLITVNCAILGGSLFMVERSYGFAESVVYGASSGTGWLLAIAAMAAIRKKLRYSHLPDGLKGLGITMIMTGLMAMAFMCFAGISL</sequence>
<keyword evidence="9 14" id="KW-0915">Sodium</keyword>
<feature type="transmembrane region" description="Helical" evidence="14">
    <location>
        <begin position="143"/>
        <end position="163"/>
    </location>
</feature>
<evidence type="ECO:0000256" key="5">
    <source>
        <dbReference type="ARBA" id="ARBA00022692"/>
    </source>
</evidence>
<evidence type="ECO:0000313" key="15">
    <source>
        <dbReference type="EMBL" id="MDZ8120483.1"/>
    </source>
</evidence>
<feature type="transmembrane region" description="Helical" evidence="14">
    <location>
        <begin position="175"/>
        <end position="199"/>
    </location>
</feature>
<keyword evidence="5 14" id="KW-0812">Transmembrane</keyword>
<dbReference type="NCBIfam" id="TIGR01940">
    <property type="entry name" value="nqrE"/>
    <property type="match status" value="1"/>
</dbReference>
<dbReference type="InterPro" id="IPR003667">
    <property type="entry name" value="NqrDE/RnfAE"/>
</dbReference>
<dbReference type="Pfam" id="PF02508">
    <property type="entry name" value="Rnf-Nqr"/>
    <property type="match status" value="1"/>
</dbReference>
<comment type="caution">
    <text evidence="15">The sequence shown here is derived from an EMBL/GenBank/DDBJ whole genome shotgun (WGS) entry which is preliminary data.</text>
</comment>
<keyword evidence="11 14" id="KW-0830">Ubiquinone</keyword>
<dbReference type="InterPro" id="IPR050133">
    <property type="entry name" value="NqrDE/RnfAE_oxidrdctase"/>
</dbReference>
<keyword evidence="10 14" id="KW-0406">Ion transport</keyword>
<comment type="catalytic activity">
    <reaction evidence="14">
        <text>a ubiquinone + n Na(+)(in) + NADH + H(+) = a ubiquinol + n Na(+)(out) + NAD(+)</text>
        <dbReference type="Rhea" id="RHEA:47748"/>
        <dbReference type="Rhea" id="RHEA-COMP:9565"/>
        <dbReference type="Rhea" id="RHEA-COMP:9566"/>
        <dbReference type="ChEBI" id="CHEBI:15378"/>
        <dbReference type="ChEBI" id="CHEBI:16389"/>
        <dbReference type="ChEBI" id="CHEBI:17976"/>
        <dbReference type="ChEBI" id="CHEBI:29101"/>
        <dbReference type="ChEBI" id="CHEBI:57540"/>
        <dbReference type="ChEBI" id="CHEBI:57945"/>
        <dbReference type="EC" id="7.2.1.1"/>
    </reaction>
</comment>
<evidence type="ECO:0000256" key="2">
    <source>
        <dbReference type="ARBA" id="ARBA00022448"/>
    </source>
</evidence>
<evidence type="ECO:0000256" key="8">
    <source>
        <dbReference type="ARBA" id="ARBA00023027"/>
    </source>
</evidence>
<keyword evidence="7 14" id="KW-1133">Transmembrane helix</keyword>
<feature type="transmembrane region" description="Helical" evidence="14">
    <location>
        <begin position="12"/>
        <end position="30"/>
    </location>
</feature>
<dbReference type="EC" id="7.2.1.1" evidence="14"/>
<evidence type="ECO:0000256" key="6">
    <source>
        <dbReference type="ARBA" id="ARBA00022967"/>
    </source>
</evidence>
<feature type="transmembrane region" description="Helical" evidence="14">
    <location>
        <begin position="108"/>
        <end position="131"/>
    </location>
</feature>
<evidence type="ECO:0000256" key="1">
    <source>
        <dbReference type="ARBA" id="ARBA00004127"/>
    </source>
</evidence>
<feature type="transmembrane region" description="Helical" evidence="14">
    <location>
        <begin position="79"/>
        <end position="101"/>
    </location>
</feature>
<dbReference type="Proteomes" id="UP001290861">
    <property type="component" value="Unassembled WGS sequence"/>
</dbReference>
<keyword evidence="13 14" id="KW-0739">Sodium transport</keyword>
<keyword evidence="8 14" id="KW-0520">NAD</keyword>
<dbReference type="PIRSF" id="PIRSF006102">
    <property type="entry name" value="NQR_DE"/>
    <property type="match status" value="1"/>
</dbReference>
<feature type="transmembrane region" description="Helical" evidence="14">
    <location>
        <begin position="37"/>
        <end position="59"/>
    </location>
</feature>
<comment type="similarity">
    <text evidence="14">Belongs to the NqrDE/RnfAE family.</text>
</comment>
<organism evidence="15 16">
    <name type="scientific">Pontiella agarivorans</name>
    <dbReference type="NCBI Taxonomy" id="3038953"/>
    <lineage>
        <taxon>Bacteria</taxon>
        <taxon>Pseudomonadati</taxon>
        <taxon>Kiritimatiellota</taxon>
        <taxon>Kiritimatiellia</taxon>
        <taxon>Kiritimatiellales</taxon>
        <taxon>Pontiellaceae</taxon>
        <taxon>Pontiella</taxon>
    </lineage>
</organism>
<evidence type="ECO:0000256" key="4">
    <source>
        <dbReference type="ARBA" id="ARBA00022519"/>
    </source>
</evidence>
<keyword evidence="12 14" id="KW-0472">Membrane</keyword>
<evidence type="ECO:0000256" key="13">
    <source>
        <dbReference type="ARBA" id="ARBA00023201"/>
    </source>
</evidence>
<keyword evidence="2 14" id="KW-0813">Transport</keyword>
<dbReference type="EMBL" id="JARVCO010000012">
    <property type="protein sequence ID" value="MDZ8120483.1"/>
    <property type="molecule type" value="Genomic_DNA"/>
</dbReference>
<protein>
    <recommendedName>
        <fullName evidence="14">Na(+)-translocating NADH-quinone reductase subunit E</fullName>
        <shortName evidence="14">Na(+)-NQR subunit E</shortName>
        <shortName evidence="14">Na(+)-translocating NQR subunit E</shortName>
        <ecNumber evidence="14">7.2.1.1</ecNumber>
    </recommendedName>
    <alternativeName>
        <fullName evidence="14">NQR complex subunit E</fullName>
    </alternativeName>
    <alternativeName>
        <fullName evidence="14">NQR-1 subunit E</fullName>
    </alternativeName>
</protein>
<dbReference type="InterPro" id="IPR010967">
    <property type="entry name" value="NqrE"/>
</dbReference>
<evidence type="ECO:0000313" key="16">
    <source>
        <dbReference type="Proteomes" id="UP001290861"/>
    </source>
</evidence>
<comment type="function">
    <text evidence="14">NQR complex catalyzes the reduction of ubiquinone-1 to ubiquinol by two successive reactions, coupled with the transport of Na(+) ions from the cytoplasm to the periplasm. NqrA to NqrE are probably involved in the second step, the conversion of ubisemiquinone to ubiquinol.</text>
</comment>
<evidence type="ECO:0000256" key="10">
    <source>
        <dbReference type="ARBA" id="ARBA00023065"/>
    </source>
</evidence>
<keyword evidence="4" id="KW-0997">Cell inner membrane</keyword>
<keyword evidence="16" id="KW-1185">Reference proteome</keyword>
<evidence type="ECO:0000256" key="11">
    <source>
        <dbReference type="ARBA" id="ARBA00023075"/>
    </source>
</evidence>
<comment type="subcellular location">
    <subcellularLocation>
        <location evidence="14">Cell membrane</location>
        <topology evidence="14">Multi-pass membrane protein</topology>
    </subcellularLocation>
    <subcellularLocation>
        <location evidence="1">Endomembrane system</location>
        <topology evidence="1">Multi-pass membrane protein</topology>
    </subcellularLocation>
</comment>
<name>A0ABU5N221_9BACT</name>
<evidence type="ECO:0000256" key="12">
    <source>
        <dbReference type="ARBA" id="ARBA00023136"/>
    </source>
</evidence>
<evidence type="ECO:0000256" key="9">
    <source>
        <dbReference type="ARBA" id="ARBA00023053"/>
    </source>
</evidence>
<dbReference type="HAMAP" id="MF_00429">
    <property type="entry name" value="NqrE"/>
    <property type="match status" value="1"/>
</dbReference>
<keyword evidence="6 14" id="KW-1278">Translocase</keyword>
<accession>A0ABU5N221</accession>
<dbReference type="PANTHER" id="PTHR30335:SF1">
    <property type="entry name" value="NA(+)-TRANSLOCATING NADH-QUINONE REDUCTASE SUBUNIT E"/>
    <property type="match status" value="1"/>
</dbReference>
<evidence type="ECO:0000256" key="14">
    <source>
        <dbReference type="HAMAP-Rule" id="MF_00429"/>
    </source>
</evidence>
<evidence type="ECO:0000256" key="3">
    <source>
        <dbReference type="ARBA" id="ARBA00022475"/>
    </source>
</evidence>
<gene>
    <name evidence="14 15" type="primary">nqrE</name>
    <name evidence="15" type="ORF">P9H32_17790</name>
</gene>
<comment type="subunit">
    <text evidence="14">Composed of six subunits; NqrA, NqrB, NqrC, NqrD, NqrE and NqrF.</text>
</comment>